<sequence>MPEINQFNLSDASLVTILQSMHVTQFTGWLETRRNISIKKIYYLQGEIIFASSNELSDRMGEILVKNDRLHRNLLEKALRMQEKGKLFGTILVEKKFITPEDLVWVVKTQARQIVTSIFNWDDGIIAVIADSFPDEVIQLNLKLELLLAEGIRTITNPRIIMRGVGEMEKQLAITPSAEKLIKMIGLTEIESPLFICIQEKKQSARDLCQLKICSAIETCKILFLLLATGCIHQV</sequence>
<protein>
    <recommendedName>
        <fullName evidence="1">PatA-like N-terminal domain-containing protein</fullName>
    </recommendedName>
</protein>
<dbReference type="SUPFAM" id="SSF160246">
    <property type="entry name" value="EspE N-terminal domain-like"/>
    <property type="match status" value="1"/>
</dbReference>
<dbReference type="Proteomes" id="UP000178943">
    <property type="component" value="Unassembled WGS sequence"/>
</dbReference>
<name>A0A1F5VDD6_9BACT</name>
<proteinExistence type="predicted"/>
<organism evidence="2 3">
    <name type="scientific">Candidatus Fischerbacteria bacterium RBG_13_37_8</name>
    <dbReference type="NCBI Taxonomy" id="1817863"/>
    <lineage>
        <taxon>Bacteria</taxon>
        <taxon>Candidatus Fischeribacteriota</taxon>
    </lineage>
</organism>
<evidence type="ECO:0000259" key="1">
    <source>
        <dbReference type="Pfam" id="PF14332"/>
    </source>
</evidence>
<reference evidence="2 3" key="1">
    <citation type="journal article" date="2016" name="Nat. Commun.">
        <title>Thousands of microbial genomes shed light on interconnected biogeochemical processes in an aquifer system.</title>
        <authorList>
            <person name="Anantharaman K."/>
            <person name="Brown C.T."/>
            <person name="Hug L.A."/>
            <person name="Sharon I."/>
            <person name="Castelle C.J."/>
            <person name="Probst A.J."/>
            <person name="Thomas B.C."/>
            <person name="Singh A."/>
            <person name="Wilkins M.J."/>
            <person name="Karaoz U."/>
            <person name="Brodie E.L."/>
            <person name="Williams K.H."/>
            <person name="Hubbard S.S."/>
            <person name="Banfield J.F."/>
        </authorList>
    </citation>
    <scope>NUCLEOTIDE SEQUENCE [LARGE SCALE GENOMIC DNA]</scope>
</reference>
<accession>A0A1F5VDD6</accession>
<feature type="domain" description="PatA-like N-terminal" evidence="1">
    <location>
        <begin position="8"/>
        <end position="156"/>
    </location>
</feature>
<evidence type="ECO:0000313" key="2">
    <source>
        <dbReference type="EMBL" id="OGF61452.1"/>
    </source>
</evidence>
<dbReference type="AlphaFoldDB" id="A0A1F5VDD6"/>
<dbReference type="InterPro" id="IPR025497">
    <property type="entry name" value="PatA-like_N"/>
</dbReference>
<dbReference type="InterPro" id="IPR037257">
    <property type="entry name" value="T2SS_E_N_sf"/>
</dbReference>
<dbReference type="STRING" id="1817863.A2Y62_12190"/>
<evidence type="ECO:0000313" key="3">
    <source>
        <dbReference type="Proteomes" id="UP000178943"/>
    </source>
</evidence>
<dbReference type="Pfam" id="PF14332">
    <property type="entry name" value="DUF4388"/>
    <property type="match status" value="1"/>
</dbReference>
<dbReference type="EMBL" id="MFGW01000195">
    <property type="protein sequence ID" value="OGF61452.1"/>
    <property type="molecule type" value="Genomic_DNA"/>
</dbReference>
<gene>
    <name evidence="2" type="ORF">A2Y62_12190</name>
</gene>
<comment type="caution">
    <text evidence="2">The sequence shown here is derived from an EMBL/GenBank/DDBJ whole genome shotgun (WGS) entry which is preliminary data.</text>
</comment>